<dbReference type="InterPro" id="IPR051807">
    <property type="entry name" value="Sec-metab_biosynth-assoc"/>
</dbReference>
<dbReference type="RefSeq" id="WP_191041088.1">
    <property type="nucleotide sequence ID" value="NZ_JACXAA010000008.1"/>
</dbReference>
<gene>
    <name evidence="3" type="ORF">IC230_21400</name>
</gene>
<dbReference type="InterPro" id="IPR011008">
    <property type="entry name" value="Dimeric_a/b-barrel"/>
</dbReference>
<dbReference type="EMBL" id="JACXAA010000008">
    <property type="protein sequence ID" value="MBD2755473.1"/>
    <property type="molecule type" value="Genomic_DNA"/>
</dbReference>
<proteinExistence type="inferred from homology"/>
<sequence length="95" mass="10861">MRYVIHAYDHTDADALDRRMRVRSAHLDYVRQLKSIGQFILGGALLDPDGNMIGSMLLLDLETEEQLAAYLQADPYIVQGVWDRVDVKPFRQADV</sequence>
<accession>A0A927B504</accession>
<organism evidence="3 4">
    <name type="scientific">Spirosoma validum</name>
    <dbReference type="NCBI Taxonomy" id="2771355"/>
    <lineage>
        <taxon>Bacteria</taxon>
        <taxon>Pseudomonadati</taxon>
        <taxon>Bacteroidota</taxon>
        <taxon>Cytophagia</taxon>
        <taxon>Cytophagales</taxon>
        <taxon>Cytophagaceae</taxon>
        <taxon>Spirosoma</taxon>
    </lineage>
</organism>
<dbReference type="PANTHER" id="PTHR33606">
    <property type="entry name" value="PROTEIN YCII"/>
    <property type="match status" value="1"/>
</dbReference>
<dbReference type="Pfam" id="PF03795">
    <property type="entry name" value="YCII"/>
    <property type="match status" value="1"/>
</dbReference>
<feature type="domain" description="YCII-related" evidence="2">
    <location>
        <begin position="1"/>
        <end position="91"/>
    </location>
</feature>
<comment type="caution">
    <text evidence="3">The sequence shown here is derived from an EMBL/GenBank/DDBJ whole genome shotgun (WGS) entry which is preliminary data.</text>
</comment>
<comment type="similarity">
    <text evidence="1">Belongs to the YciI family.</text>
</comment>
<name>A0A927B504_9BACT</name>
<evidence type="ECO:0000256" key="1">
    <source>
        <dbReference type="ARBA" id="ARBA00007689"/>
    </source>
</evidence>
<dbReference type="Gene3D" id="3.30.70.1060">
    <property type="entry name" value="Dimeric alpha+beta barrel"/>
    <property type="match status" value="1"/>
</dbReference>
<keyword evidence="4" id="KW-1185">Reference proteome</keyword>
<dbReference type="AlphaFoldDB" id="A0A927B504"/>
<dbReference type="PANTHER" id="PTHR33606:SF3">
    <property type="entry name" value="PROTEIN YCII"/>
    <property type="match status" value="1"/>
</dbReference>
<dbReference type="SUPFAM" id="SSF54909">
    <property type="entry name" value="Dimeric alpha+beta barrel"/>
    <property type="match status" value="1"/>
</dbReference>
<protein>
    <recommendedName>
        <fullName evidence="2">YCII-related domain-containing protein</fullName>
    </recommendedName>
</protein>
<reference evidence="3" key="1">
    <citation type="submission" date="2020-09" db="EMBL/GenBank/DDBJ databases">
        <authorList>
            <person name="Kim M.K."/>
        </authorList>
    </citation>
    <scope>NUCLEOTIDE SEQUENCE</scope>
    <source>
        <strain evidence="3">BT704</strain>
    </source>
</reference>
<dbReference type="Proteomes" id="UP000653797">
    <property type="component" value="Unassembled WGS sequence"/>
</dbReference>
<evidence type="ECO:0000313" key="4">
    <source>
        <dbReference type="Proteomes" id="UP000653797"/>
    </source>
</evidence>
<dbReference type="InterPro" id="IPR005545">
    <property type="entry name" value="YCII"/>
</dbReference>
<evidence type="ECO:0000313" key="3">
    <source>
        <dbReference type="EMBL" id="MBD2755473.1"/>
    </source>
</evidence>
<evidence type="ECO:0000259" key="2">
    <source>
        <dbReference type="Pfam" id="PF03795"/>
    </source>
</evidence>